<dbReference type="RefSeq" id="WP_115458846.1">
    <property type="nucleotide sequence ID" value="NZ_QRAP01000005.1"/>
</dbReference>
<dbReference type="PANTHER" id="PTHR43214">
    <property type="entry name" value="TWO-COMPONENT RESPONSE REGULATOR"/>
    <property type="match status" value="1"/>
</dbReference>
<feature type="modified residue" description="4-aspartylphosphate" evidence="6">
    <location>
        <position position="58"/>
    </location>
</feature>
<dbReference type="Gene3D" id="3.40.50.2300">
    <property type="match status" value="1"/>
</dbReference>
<evidence type="ECO:0000313" key="10">
    <source>
        <dbReference type="Proteomes" id="UP000254848"/>
    </source>
</evidence>
<dbReference type="AlphaFoldDB" id="A0A370QQQ0"/>
<dbReference type="PRINTS" id="PR00038">
    <property type="entry name" value="HTHLUXR"/>
</dbReference>
<evidence type="ECO:0000259" key="7">
    <source>
        <dbReference type="PROSITE" id="PS50043"/>
    </source>
</evidence>
<keyword evidence="5" id="KW-0804">Transcription</keyword>
<dbReference type="PANTHER" id="PTHR43214:SF41">
    <property type="entry name" value="NITRATE_NITRITE RESPONSE REGULATOR PROTEIN NARP"/>
    <property type="match status" value="1"/>
</dbReference>
<sequence length="210" mass="23480">MEKTTPIECLIVDDHPAICFALKAILEKTPGFTASSAADGVRAMALIKENPPSLVILDIMLARLDGLEVLTRIKQFDPAIKVLILTGLSAEQYAMRTLRGGAEGFINKNIDLHDIPLICRQILDGYCYYPDFCLKQRIAELTTPEAENPLSTLSDREISVLRHLLDGKSIKEIADLLLLSNKTISTYKARLFEKTGTHDLERLKQLMEQQ</sequence>
<dbReference type="GO" id="GO:0000160">
    <property type="term" value="P:phosphorelay signal transduction system"/>
    <property type="evidence" value="ECO:0007669"/>
    <property type="project" value="InterPro"/>
</dbReference>
<reference evidence="9 10" key="1">
    <citation type="submission" date="2018-07" db="EMBL/GenBank/DDBJ databases">
        <title>Genomic Encyclopedia of Type Strains, Phase IV (KMG-IV): sequencing the most valuable type-strain genomes for metagenomic binning, comparative biology and taxonomic classification.</title>
        <authorList>
            <person name="Goeker M."/>
        </authorList>
    </citation>
    <scope>NUCLEOTIDE SEQUENCE [LARGE SCALE GENOMIC DNA]</scope>
    <source>
        <strain evidence="9 10">DSM 103736</strain>
    </source>
</reference>
<dbReference type="SUPFAM" id="SSF52172">
    <property type="entry name" value="CheY-like"/>
    <property type="match status" value="1"/>
</dbReference>
<dbReference type="InterPro" id="IPR036388">
    <property type="entry name" value="WH-like_DNA-bd_sf"/>
</dbReference>
<evidence type="ECO:0000256" key="2">
    <source>
        <dbReference type="ARBA" id="ARBA00023012"/>
    </source>
</evidence>
<keyword evidence="3" id="KW-0805">Transcription regulation</keyword>
<evidence type="ECO:0000256" key="3">
    <source>
        <dbReference type="ARBA" id="ARBA00023015"/>
    </source>
</evidence>
<keyword evidence="4" id="KW-0238">DNA-binding</keyword>
<dbReference type="InterPro" id="IPR039420">
    <property type="entry name" value="WalR-like"/>
</dbReference>
<dbReference type="InterPro" id="IPR001789">
    <property type="entry name" value="Sig_transdc_resp-reg_receiver"/>
</dbReference>
<dbReference type="SMART" id="SM00421">
    <property type="entry name" value="HTH_LUXR"/>
    <property type="match status" value="1"/>
</dbReference>
<keyword evidence="1 6" id="KW-0597">Phosphoprotein</keyword>
<comment type="caution">
    <text evidence="9">The sequence shown here is derived from an EMBL/GenBank/DDBJ whole genome shotgun (WGS) entry which is preliminary data.</text>
</comment>
<feature type="domain" description="HTH luxR-type" evidence="7">
    <location>
        <begin position="146"/>
        <end position="210"/>
    </location>
</feature>
<dbReference type="OrthoDB" id="9796655at2"/>
<dbReference type="Pfam" id="PF00072">
    <property type="entry name" value="Response_reg"/>
    <property type="match status" value="1"/>
</dbReference>
<evidence type="ECO:0000259" key="8">
    <source>
        <dbReference type="PROSITE" id="PS50110"/>
    </source>
</evidence>
<dbReference type="CDD" id="cd06170">
    <property type="entry name" value="LuxR_C_like"/>
    <property type="match status" value="1"/>
</dbReference>
<dbReference type="InterPro" id="IPR058245">
    <property type="entry name" value="NreC/VraR/RcsB-like_REC"/>
</dbReference>
<protein>
    <submittedName>
        <fullName evidence="9">Two-component system response regulator FimZ (Fimbrial Z protein)/two-component system response regulator EvgA</fullName>
    </submittedName>
</protein>
<organism evidence="9 10">
    <name type="scientific">Enterobacillus tribolii</name>
    <dbReference type="NCBI Taxonomy" id="1487935"/>
    <lineage>
        <taxon>Bacteria</taxon>
        <taxon>Pseudomonadati</taxon>
        <taxon>Pseudomonadota</taxon>
        <taxon>Gammaproteobacteria</taxon>
        <taxon>Enterobacterales</taxon>
        <taxon>Hafniaceae</taxon>
        <taxon>Enterobacillus</taxon>
    </lineage>
</organism>
<evidence type="ECO:0000256" key="1">
    <source>
        <dbReference type="ARBA" id="ARBA00022553"/>
    </source>
</evidence>
<dbReference type="PROSITE" id="PS50043">
    <property type="entry name" value="HTH_LUXR_2"/>
    <property type="match status" value="1"/>
</dbReference>
<evidence type="ECO:0000256" key="5">
    <source>
        <dbReference type="ARBA" id="ARBA00023163"/>
    </source>
</evidence>
<dbReference type="SUPFAM" id="SSF46894">
    <property type="entry name" value="C-terminal effector domain of the bipartite response regulators"/>
    <property type="match status" value="1"/>
</dbReference>
<evidence type="ECO:0000256" key="6">
    <source>
        <dbReference type="PROSITE-ProRule" id="PRU00169"/>
    </source>
</evidence>
<dbReference type="InterPro" id="IPR000792">
    <property type="entry name" value="Tscrpt_reg_LuxR_C"/>
</dbReference>
<accession>A0A370QQQ0</accession>
<dbReference type="InterPro" id="IPR016032">
    <property type="entry name" value="Sig_transdc_resp-reg_C-effctor"/>
</dbReference>
<dbReference type="InterPro" id="IPR011006">
    <property type="entry name" value="CheY-like_superfamily"/>
</dbReference>
<proteinExistence type="predicted"/>
<evidence type="ECO:0000313" key="9">
    <source>
        <dbReference type="EMBL" id="RDK91035.1"/>
    </source>
</evidence>
<dbReference type="Gene3D" id="1.10.10.10">
    <property type="entry name" value="Winged helix-like DNA-binding domain superfamily/Winged helix DNA-binding domain"/>
    <property type="match status" value="1"/>
</dbReference>
<keyword evidence="2" id="KW-0902">Two-component regulatory system</keyword>
<evidence type="ECO:0000256" key="4">
    <source>
        <dbReference type="ARBA" id="ARBA00023125"/>
    </source>
</evidence>
<name>A0A370QQQ0_9GAMM</name>
<dbReference type="Proteomes" id="UP000254848">
    <property type="component" value="Unassembled WGS sequence"/>
</dbReference>
<keyword evidence="10" id="KW-1185">Reference proteome</keyword>
<dbReference type="Pfam" id="PF00196">
    <property type="entry name" value="GerE"/>
    <property type="match status" value="1"/>
</dbReference>
<dbReference type="GO" id="GO:0006355">
    <property type="term" value="P:regulation of DNA-templated transcription"/>
    <property type="evidence" value="ECO:0007669"/>
    <property type="project" value="InterPro"/>
</dbReference>
<dbReference type="PROSITE" id="PS50110">
    <property type="entry name" value="RESPONSE_REGULATORY"/>
    <property type="match status" value="1"/>
</dbReference>
<dbReference type="SMART" id="SM00448">
    <property type="entry name" value="REC"/>
    <property type="match status" value="1"/>
</dbReference>
<dbReference type="CDD" id="cd17535">
    <property type="entry name" value="REC_NarL-like"/>
    <property type="match status" value="1"/>
</dbReference>
<dbReference type="EMBL" id="QRAP01000005">
    <property type="protein sequence ID" value="RDK91035.1"/>
    <property type="molecule type" value="Genomic_DNA"/>
</dbReference>
<feature type="domain" description="Response regulatory" evidence="8">
    <location>
        <begin position="8"/>
        <end position="123"/>
    </location>
</feature>
<dbReference type="GO" id="GO:0003677">
    <property type="term" value="F:DNA binding"/>
    <property type="evidence" value="ECO:0007669"/>
    <property type="project" value="UniProtKB-KW"/>
</dbReference>
<gene>
    <name evidence="9" type="ORF">C8D90_105323</name>
</gene>